<evidence type="ECO:0000313" key="2">
    <source>
        <dbReference type="EMBL" id="MBK4735652.1"/>
    </source>
</evidence>
<comment type="caution">
    <text evidence="2">The sequence shown here is derived from an EMBL/GenBank/DDBJ whole genome shotgun (WGS) entry which is preliminary data.</text>
</comment>
<dbReference type="AlphaFoldDB" id="A0A934STY8"/>
<accession>A0A934STY8</accession>
<proteinExistence type="predicted"/>
<protein>
    <submittedName>
        <fullName evidence="2">DUF1854 domain-containing protein</fullName>
    </submittedName>
</protein>
<evidence type="ECO:0000313" key="3">
    <source>
        <dbReference type="Proteomes" id="UP000622890"/>
    </source>
</evidence>
<sequence>MESRFELERDAWGKLVLTDAAGMRHVGVSAVRAFPIAAPDQGISLVTGDGKEVVWLDRLDDLPAPQRALVEEELQSREFMPEIRAIRSVSTYATPSTWQVATDRGDTSLTLRGEEDIRRITHTTLLISDSHGIHFLIRDLSALDRQSRKILDRFL</sequence>
<keyword evidence="3" id="KW-1185">Reference proteome</keyword>
<dbReference type="Proteomes" id="UP000622890">
    <property type="component" value="Unassembled WGS sequence"/>
</dbReference>
<dbReference type="InterPro" id="IPR015005">
    <property type="entry name" value="DUF1854"/>
</dbReference>
<dbReference type="EMBL" id="JAEPBG010000005">
    <property type="protein sequence ID" value="MBK4735652.1"/>
    <property type="molecule type" value="Genomic_DNA"/>
</dbReference>
<feature type="domain" description="DUF1854" evidence="1">
    <location>
        <begin position="25"/>
        <end position="154"/>
    </location>
</feature>
<evidence type="ECO:0000259" key="1">
    <source>
        <dbReference type="Pfam" id="PF08909"/>
    </source>
</evidence>
<name>A0A934STY8_9BURK</name>
<dbReference type="Pfam" id="PF08909">
    <property type="entry name" value="DUF1854"/>
    <property type="match status" value="1"/>
</dbReference>
<reference evidence="2" key="1">
    <citation type="submission" date="2021-01" db="EMBL/GenBank/DDBJ databases">
        <title>Genome sequence of strain Noviherbaspirillum sp. DKR-6.</title>
        <authorList>
            <person name="Chaudhary D.K."/>
        </authorList>
    </citation>
    <scope>NUCLEOTIDE SEQUENCE</scope>
    <source>
        <strain evidence="2">DKR-6</strain>
    </source>
</reference>
<organism evidence="2 3">
    <name type="scientific">Noviherbaspirillum pedocola</name>
    <dbReference type="NCBI Taxonomy" id="2801341"/>
    <lineage>
        <taxon>Bacteria</taxon>
        <taxon>Pseudomonadati</taxon>
        <taxon>Pseudomonadota</taxon>
        <taxon>Betaproteobacteria</taxon>
        <taxon>Burkholderiales</taxon>
        <taxon>Oxalobacteraceae</taxon>
        <taxon>Noviherbaspirillum</taxon>
    </lineage>
</organism>
<dbReference type="RefSeq" id="WP_200592431.1">
    <property type="nucleotide sequence ID" value="NZ_JAEPBG010000005.1"/>
</dbReference>
<gene>
    <name evidence="2" type="ORF">JJB74_13600</name>
</gene>